<evidence type="ECO:0000256" key="1">
    <source>
        <dbReference type="SAM" id="MobiDB-lite"/>
    </source>
</evidence>
<feature type="region of interest" description="Disordered" evidence="1">
    <location>
        <begin position="522"/>
        <end position="693"/>
    </location>
</feature>
<name>K2N5L3_TRYCR</name>
<feature type="compositionally biased region" description="Basic and acidic residues" evidence="1">
    <location>
        <begin position="746"/>
        <end position="758"/>
    </location>
</feature>
<feature type="compositionally biased region" description="Basic and acidic residues" evidence="1">
    <location>
        <begin position="90"/>
        <end position="100"/>
    </location>
</feature>
<comment type="caution">
    <text evidence="2">The sequence shown here is derived from an EMBL/GenBank/DDBJ whole genome shotgun (WGS) entry which is preliminary data.</text>
</comment>
<dbReference type="Proteomes" id="UP000007350">
    <property type="component" value="Unassembled WGS sequence"/>
</dbReference>
<evidence type="ECO:0000313" key="3">
    <source>
        <dbReference type="Proteomes" id="UP000007350"/>
    </source>
</evidence>
<feature type="compositionally biased region" description="Polar residues" evidence="1">
    <location>
        <begin position="171"/>
        <end position="190"/>
    </location>
</feature>
<feature type="compositionally biased region" description="Acidic residues" evidence="1">
    <location>
        <begin position="728"/>
        <end position="745"/>
    </location>
</feature>
<feature type="compositionally biased region" description="Basic and acidic residues" evidence="1">
    <location>
        <begin position="245"/>
        <end position="255"/>
    </location>
</feature>
<feature type="region of interest" description="Disordered" evidence="1">
    <location>
        <begin position="424"/>
        <end position="462"/>
    </location>
</feature>
<dbReference type="OrthoDB" id="248297at2759"/>
<organism evidence="2 3">
    <name type="scientific">Trypanosoma cruzi marinkellei</name>
    <dbReference type="NCBI Taxonomy" id="85056"/>
    <lineage>
        <taxon>Eukaryota</taxon>
        <taxon>Discoba</taxon>
        <taxon>Euglenozoa</taxon>
        <taxon>Kinetoplastea</taxon>
        <taxon>Metakinetoplastina</taxon>
        <taxon>Trypanosomatida</taxon>
        <taxon>Trypanosomatidae</taxon>
        <taxon>Trypanosoma</taxon>
        <taxon>Schizotrypanum</taxon>
    </lineage>
</organism>
<feature type="compositionally biased region" description="Polar residues" evidence="1">
    <location>
        <begin position="547"/>
        <end position="567"/>
    </location>
</feature>
<dbReference type="AlphaFoldDB" id="K2N5L3"/>
<feature type="compositionally biased region" description="Basic and acidic residues" evidence="1">
    <location>
        <begin position="651"/>
        <end position="663"/>
    </location>
</feature>
<dbReference type="EMBL" id="AHKC01009334">
    <property type="protein sequence ID" value="EKF33284.1"/>
    <property type="molecule type" value="Genomic_DNA"/>
</dbReference>
<sequence length="775" mass="86067">MMLSEPSNCSTSSENREVLKEDVKKEGKDDASETYGESFESLSSKESTLTSVSLKSGSEKSSGRRGGGSLHGDSTNKEEGNADGEAAPVSHERKTSDKHVVNSRNSRVNNKKRVTGSNGNVRNNSKRKKSRGKDVFKSFSTLSTIYGDENTPRSNTGGVENMNHRPKKRNYTSQGGESQIPAGNSPVSSKKTQKEIFGVDSDGEPITVNTTEELSNLLAKNDELRMKLFENGRAGKYSNGHQRNKRGDNKKPTHEYRRLQKSTMAVENSMRREQNRQVLRGERENLISLRNELRRKLAANKQLHVYYSLIEDCKADIAKLVQEKRALSLVIRQNEKVLINSEAQHASDLACRRLKEEIKAESVLTRRSLERARRDAFEAVKMYGDAEFRAKKLEEQLERLNNKEKTQDMSNDPDVRKLVEENQRKAQHIQQLRGQLRRMRSKSPTEAIHGSSEASKREAKNERAELLKRINRLRKQVEELTAKVNKRKAHGEAQVSADSAIKAIDHTDDSQRPSLQKRHFASANESLTVQKNEMQGESTLIEEPSRTSEGTGPVSTNTSFEHTQSSVDRALEELKRRVGEKRRSVETPATEQRTSVTSTPGAAGRAPDHTVVSEDLNASSDKPTRPSLAEGKNDTASTVNDEGELESATSGEKKVEKAEKKNENSTVPSWFDNDDESNGDESNTGTGKYTNEVGLSVAGHNDVNAAGVRKSALAEVPASTGKNSTLQAEEEKEEYDAYAELDENEVTGKGESDEKAEADAVPPAPKNEPSWLDFD</sequence>
<feature type="region of interest" description="Disordered" evidence="1">
    <location>
        <begin position="710"/>
        <end position="775"/>
    </location>
</feature>
<protein>
    <recommendedName>
        <fullName evidence="4">Lebercilin domain-containing protein</fullName>
    </recommendedName>
</protein>
<feature type="compositionally biased region" description="Polar residues" evidence="1">
    <location>
        <begin position="1"/>
        <end position="13"/>
    </location>
</feature>
<feature type="compositionally biased region" description="Polar residues" evidence="1">
    <location>
        <begin position="523"/>
        <end position="538"/>
    </location>
</feature>
<gene>
    <name evidence="2" type="ORF">MOQ_002852</name>
</gene>
<reference evidence="2 3" key="1">
    <citation type="journal article" date="2012" name="BMC Genomics">
        <title>Comparative genomic analysis of human infective Trypanosoma cruzi lineages with the bat-restricted subspecies T. cruzi marinkellei.</title>
        <authorList>
            <person name="Franzen O."/>
            <person name="Talavera-Lopez C."/>
            <person name="Ochaya S."/>
            <person name="Butler C.E."/>
            <person name="Messenger L.A."/>
            <person name="Lewis M.D."/>
            <person name="Llewellyn M.S."/>
            <person name="Marinkelle C.J."/>
            <person name="Tyler K.M."/>
            <person name="Miles M.A."/>
            <person name="Andersson B."/>
        </authorList>
    </citation>
    <scope>NUCLEOTIDE SEQUENCE [LARGE SCALE GENOMIC DNA]</scope>
    <source>
        <strain evidence="2 3">B7</strain>
    </source>
</reference>
<proteinExistence type="predicted"/>
<evidence type="ECO:0000313" key="2">
    <source>
        <dbReference type="EMBL" id="EKF33284.1"/>
    </source>
</evidence>
<feature type="compositionally biased region" description="Basic and acidic residues" evidence="1">
    <location>
        <begin position="569"/>
        <end position="585"/>
    </location>
</feature>
<accession>K2N5L3</accession>
<feature type="compositionally biased region" description="Basic and acidic residues" evidence="1">
    <location>
        <begin position="14"/>
        <end position="31"/>
    </location>
</feature>
<feature type="region of interest" description="Disordered" evidence="1">
    <location>
        <begin position="232"/>
        <end position="255"/>
    </location>
</feature>
<keyword evidence="3" id="KW-1185">Reference proteome</keyword>
<feature type="compositionally biased region" description="Low complexity" evidence="1">
    <location>
        <begin position="37"/>
        <end position="56"/>
    </location>
</feature>
<evidence type="ECO:0008006" key="4">
    <source>
        <dbReference type="Google" id="ProtNLM"/>
    </source>
</evidence>
<feature type="compositionally biased region" description="Polar residues" evidence="1">
    <location>
        <begin position="587"/>
        <end position="600"/>
    </location>
</feature>
<feature type="region of interest" description="Disordered" evidence="1">
    <location>
        <begin position="1"/>
        <end position="208"/>
    </location>
</feature>